<dbReference type="EMBL" id="CAUJNA010003713">
    <property type="protein sequence ID" value="CAJ1408270.1"/>
    <property type="molecule type" value="Genomic_DNA"/>
</dbReference>
<gene>
    <name evidence="2" type="ORF">EVOR1521_LOCUS29751</name>
</gene>
<comment type="caution">
    <text evidence="2">The sequence shown here is derived from an EMBL/GenBank/DDBJ whole genome shotgun (WGS) entry which is preliminary data.</text>
</comment>
<evidence type="ECO:0000313" key="2">
    <source>
        <dbReference type="EMBL" id="CAJ1408270.1"/>
    </source>
</evidence>
<accession>A0AA36JMI3</accession>
<evidence type="ECO:0000313" key="3">
    <source>
        <dbReference type="Proteomes" id="UP001178507"/>
    </source>
</evidence>
<evidence type="ECO:0000256" key="1">
    <source>
        <dbReference type="SAM" id="MobiDB-lite"/>
    </source>
</evidence>
<name>A0AA36JMI3_9DINO</name>
<feature type="compositionally biased region" description="Basic and acidic residues" evidence="1">
    <location>
        <begin position="144"/>
        <end position="155"/>
    </location>
</feature>
<dbReference type="AlphaFoldDB" id="A0AA36JMI3"/>
<feature type="compositionally biased region" description="Basic and acidic residues" evidence="1">
    <location>
        <begin position="190"/>
        <end position="200"/>
    </location>
</feature>
<dbReference type="Proteomes" id="UP001178507">
    <property type="component" value="Unassembled WGS sequence"/>
</dbReference>
<feature type="region of interest" description="Disordered" evidence="1">
    <location>
        <begin position="136"/>
        <end position="211"/>
    </location>
</feature>
<feature type="compositionally biased region" description="Basic and acidic residues" evidence="1">
    <location>
        <begin position="163"/>
        <end position="172"/>
    </location>
</feature>
<organism evidence="2 3">
    <name type="scientific">Effrenium voratum</name>
    <dbReference type="NCBI Taxonomy" id="2562239"/>
    <lineage>
        <taxon>Eukaryota</taxon>
        <taxon>Sar</taxon>
        <taxon>Alveolata</taxon>
        <taxon>Dinophyceae</taxon>
        <taxon>Suessiales</taxon>
        <taxon>Symbiodiniaceae</taxon>
        <taxon>Effrenium</taxon>
    </lineage>
</organism>
<feature type="compositionally biased region" description="Low complexity" evidence="1">
    <location>
        <begin position="180"/>
        <end position="189"/>
    </location>
</feature>
<reference evidence="2" key="1">
    <citation type="submission" date="2023-08" db="EMBL/GenBank/DDBJ databases">
        <authorList>
            <person name="Chen Y."/>
            <person name="Shah S."/>
            <person name="Dougan E. K."/>
            <person name="Thang M."/>
            <person name="Chan C."/>
        </authorList>
    </citation>
    <scope>NUCLEOTIDE SEQUENCE</scope>
</reference>
<protein>
    <submittedName>
        <fullName evidence="2">Uncharacterized protein</fullName>
    </submittedName>
</protein>
<keyword evidence="3" id="KW-1185">Reference proteome</keyword>
<sequence length="260" mass="28868">MDMLTQVLDQVCLGEYDFVYFPYGKRKARNIALAFINFTEHRAAVRAAAFLSADQTFGERRPQVSQAHVQGLGPNLAYFFARFGFQELDDPHAPRVYEGGVRVIDLMQVVSQYVSMDMVCKAQELLQVESSGVVAKDGRRRRARKEDSKSGEQFRGEPMYLDTRSRCQEKPEATACRMVAGSATSTSTGSRDDSPDDEKMSSPSEASERSAVAEIVVEGPRVLALPGTLTSGCEYAAYQDVSQERSSCTQWQRSDVSMVL</sequence>
<proteinExistence type="predicted"/>